<feature type="domain" description="CBS" evidence="12">
    <location>
        <begin position="291"/>
        <end position="347"/>
    </location>
</feature>
<dbReference type="InterPro" id="IPR000644">
    <property type="entry name" value="CBS_dom"/>
</dbReference>
<reference evidence="14 15" key="1">
    <citation type="submission" date="2020-08" db="EMBL/GenBank/DDBJ databases">
        <title>Sequencing the genomes of 1000 actinobacteria strains.</title>
        <authorList>
            <person name="Klenk H.-P."/>
        </authorList>
    </citation>
    <scope>NUCLEOTIDE SEQUENCE [LARGE SCALE GENOMIC DNA]</scope>
    <source>
        <strain evidence="14 15">DSM 43851</strain>
    </source>
</reference>
<keyword evidence="6 10" id="KW-1133">Transmembrane helix</keyword>
<evidence type="ECO:0000256" key="11">
    <source>
        <dbReference type="SAM" id="MobiDB-lite"/>
    </source>
</evidence>
<evidence type="ECO:0000313" key="14">
    <source>
        <dbReference type="EMBL" id="MBB5889445.1"/>
    </source>
</evidence>
<dbReference type="Gene3D" id="3.30.465.10">
    <property type="match status" value="1"/>
</dbReference>
<organism evidence="14 15">
    <name type="scientific">Kutzneria kofuensis</name>
    <dbReference type="NCBI Taxonomy" id="103725"/>
    <lineage>
        <taxon>Bacteria</taxon>
        <taxon>Bacillati</taxon>
        <taxon>Actinomycetota</taxon>
        <taxon>Actinomycetes</taxon>
        <taxon>Pseudonocardiales</taxon>
        <taxon>Pseudonocardiaceae</taxon>
        <taxon>Kutzneria</taxon>
    </lineage>
</organism>
<dbReference type="InterPro" id="IPR016169">
    <property type="entry name" value="FAD-bd_PCMH_sub2"/>
</dbReference>
<dbReference type="InterPro" id="IPR005170">
    <property type="entry name" value="Transptr-assoc_dom"/>
</dbReference>
<dbReference type="Gene3D" id="3.10.580.10">
    <property type="entry name" value="CBS-domain"/>
    <property type="match status" value="1"/>
</dbReference>
<evidence type="ECO:0000259" key="13">
    <source>
        <dbReference type="PROSITE" id="PS51846"/>
    </source>
</evidence>
<dbReference type="SMART" id="SM01091">
    <property type="entry name" value="CorC_HlyC"/>
    <property type="match status" value="1"/>
</dbReference>
<evidence type="ECO:0000313" key="15">
    <source>
        <dbReference type="Proteomes" id="UP000585638"/>
    </source>
</evidence>
<evidence type="ECO:0000256" key="9">
    <source>
        <dbReference type="PROSITE-ProRule" id="PRU00703"/>
    </source>
</evidence>
<dbReference type="GO" id="GO:0050660">
    <property type="term" value="F:flavin adenine dinucleotide binding"/>
    <property type="evidence" value="ECO:0007669"/>
    <property type="project" value="InterPro"/>
</dbReference>
<keyword evidence="7 9" id="KW-0129">CBS domain</keyword>
<evidence type="ECO:0000256" key="8">
    <source>
        <dbReference type="ARBA" id="ARBA00023136"/>
    </source>
</evidence>
<protein>
    <submittedName>
        <fullName evidence="14">CBS domain containing-hemolysin-like protein</fullName>
    </submittedName>
</protein>
<dbReference type="InterPro" id="IPR036318">
    <property type="entry name" value="FAD-bd_PCMH-like_sf"/>
</dbReference>
<proteinExistence type="inferred from homology"/>
<dbReference type="Pfam" id="PF01595">
    <property type="entry name" value="CNNM"/>
    <property type="match status" value="1"/>
</dbReference>
<evidence type="ECO:0000256" key="1">
    <source>
        <dbReference type="ARBA" id="ARBA00004651"/>
    </source>
</evidence>
<evidence type="ECO:0000256" key="10">
    <source>
        <dbReference type="PROSITE-ProRule" id="PRU01193"/>
    </source>
</evidence>
<dbReference type="PANTHER" id="PTHR43099:SF6">
    <property type="entry name" value="UPF0053 PROTEIN RV1842C"/>
    <property type="match status" value="1"/>
</dbReference>
<dbReference type="InterPro" id="IPR044751">
    <property type="entry name" value="Ion_transp-like_CBS"/>
</dbReference>
<dbReference type="PROSITE" id="PS51371">
    <property type="entry name" value="CBS"/>
    <property type="match status" value="1"/>
</dbReference>
<dbReference type="AlphaFoldDB" id="A0A7W9NE94"/>
<accession>A0A7W9NE94</accession>
<evidence type="ECO:0000256" key="7">
    <source>
        <dbReference type="ARBA" id="ARBA00023122"/>
    </source>
</evidence>
<keyword evidence="15" id="KW-1185">Reference proteome</keyword>
<dbReference type="Pfam" id="PF03471">
    <property type="entry name" value="CorC_HlyC"/>
    <property type="match status" value="1"/>
</dbReference>
<dbReference type="InterPro" id="IPR002550">
    <property type="entry name" value="CNNM"/>
</dbReference>
<keyword evidence="8 10" id="KW-0472">Membrane</keyword>
<sequence>MTGYLFDVLCLLAVLLLTLANAVFVTAEFSLTTLERSQVDTNVALVGDSRSRAVQKAHRTLSFQLSGAQLGITLATLVTGALAEPALADLIKSPLTALGMPDGGAEAVGAALALLLASALSVVLGELVPKNLAIARPLQTARAVAGFQYAFSRACKAPITVLNGTANWIVRRFGVEPAEELRSARSPQELGSLVRSSAAHGTLDQGTATLLDRSLRFGDRTADELMTPRVRVEALRGDATVLDLIAAALRTGFSRFLVHDGDLDDVRGVVHVKQVFGVPAAQRATTPVSALIRPVPTVPESLEADALLERLGSGLQIAIVVDEYGGTAGIVTMEDLVEEIIGDVRDEHDRREVAPVRPLGRASWMVSGLLRADEVAEATGFRMPDGDYETLAGLVLTRLGEIPTVGDELRVDGWRITVMAMDRHRIAELRVAKVGEAASTSGDRPPAEAPVSGASGVTA</sequence>
<comment type="caution">
    <text evidence="14">The sequence shown here is derived from an EMBL/GenBank/DDBJ whole genome shotgun (WGS) entry which is preliminary data.</text>
</comment>
<feature type="domain" description="CNNM transmembrane" evidence="13">
    <location>
        <begin position="3"/>
        <end position="207"/>
    </location>
</feature>
<dbReference type="RefSeq" id="WP_184858311.1">
    <property type="nucleotide sequence ID" value="NZ_BAAAWY010000002.1"/>
</dbReference>
<dbReference type="GO" id="GO:0005886">
    <property type="term" value="C:plasma membrane"/>
    <property type="evidence" value="ECO:0007669"/>
    <property type="project" value="UniProtKB-SubCell"/>
</dbReference>
<dbReference type="PANTHER" id="PTHR43099">
    <property type="entry name" value="UPF0053 PROTEIN YRKA"/>
    <property type="match status" value="1"/>
</dbReference>
<dbReference type="InterPro" id="IPR051676">
    <property type="entry name" value="UPF0053_domain"/>
</dbReference>
<dbReference type="SUPFAM" id="SSF54631">
    <property type="entry name" value="CBS-domain pair"/>
    <property type="match status" value="1"/>
</dbReference>
<evidence type="ECO:0000259" key="12">
    <source>
        <dbReference type="PROSITE" id="PS51371"/>
    </source>
</evidence>
<comment type="similarity">
    <text evidence="2">Belongs to the UPF0053 family.</text>
</comment>
<dbReference type="SUPFAM" id="SSF56176">
    <property type="entry name" value="FAD-binding/transporter-associated domain-like"/>
    <property type="match status" value="1"/>
</dbReference>
<evidence type="ECO:0000256" key="6">
    <source>
        <dbReference type="ARBA" id="ARBA00022989"/>
    </source>
</evidence>
<comment type="subcellular location">
    <subcellularLocation>
        <location evidence="1">Cell membrane</location>
        <topology evidence="1">Multi-pass membrane protein</topology>
    </subcellularLocation>
</comment>
<dbReference type="Pfam" id="PF00571">
    <property type="entry name" value="CBS"/>
    <property type="match status" value="1"/>
</dbReference>
<dbReference type="InterPro" id="IPR046342">
    <property type="entry name" value="CBS_dom_sf"/>
</dbReference>
<evidence type="ECO:0000256" key="4">
    <source>
        <dbReference type="ARBA" id="ARBA00022692"/>
    </source>
</evidence>
<feature type="region of interest" description="Disordered" evidence="11">
    <location>
        <begin position="436"/>
        <end position="459"/>
    </location>
</feature>
<dbReference type="Proteomes" id="UP000585638">
    <property type="component" value="Unassembled WGS sequence"/>
</dbReference>
<keyword evidence="5" id="KW-0677">Repeat</keyword>
<keyword evidence="3" id="KW-1003">Cell membrane</keyword>
<dbReference type="CDD" id="cd04590">
    <property type="entry name" value="CBS_pair_CorC_HlyC_assoc"/>
    <property type="match status" value="1"/>
</dbReference>
<evidence type="ECO:0000256" key="5">
    <source>
        <dbReference type="ARBA" id="ARBA00022737"/>
    </source>
</evidence>
<evidence type="ECO:0000256" key="2">
    <source>
        <dbReference type="ARBA" id="ARBA00006337"/>
    </source>
</evidence>
<evidence type="ECO:0000256" key="3">
    <source>
        <dbReference type="ARBA" id="ARBA00022475"/>
    </source>
</evidence>
<gene>
    <name evidence="14" type="ORF">BJ998_000641</name>
</gene>
<name>A0A7W9NE94_9PSEU</name>
<dbReference type="PROSITE" id="PS51846">
    <property type="entry name" value="CNNM"/>
    <property type="match status" value="1"/>
</dbReference>
<keyword evidence="4 10" id="KW-0812">Transmembrane</keyword>
<dbReference type="EMBL" id="JACHIR010000001">
    <property type="protein sequence ID" value="MBB5889445.1"/>
    <property type="molecule type" value="Genomic_DNA"/>
</dbReference>